<dbReference type="Pfam" id="PF04545">
    <property type="entry name" value="Sigma70_r4"/>
    <property type="match status" value="1"/>
</dbReference>
<keyword evidence="4" id="KW-0238">DNA-binding</keyword>
<evidence type="ECO:0000256" key="3">
    <source>
        <dbReference type="ARBA" id="ARBA00023082"/>
    </source>
</evidence>
<keyword evidence="5" id="KW-0804">Transcription</keyword>
<feature type="domain" description="RNA polymerase sigma-70 region 2" evidence="6">
    <location>
        <begin position="25"/>
        <end position="92"/>
    </location>
</feature>
<dbReference type="InterPro" id="IPR013325">
    <property type="entry name" value="RNA_pol_sigma_r2"/>
</dbReference>
<dbReference type="CDD" id="cd06171">
    <property type="entry name" value="Sigma70_r4"/>
    <property type="match status" value="1"/>
</dbReference>
<comment type="similarity">
    <text evidence="1">Belongs to the sigma-70 factor family. ECF subfamily.</text>
</comment>
<dbReference type="InterPro" id="IPR036388">
    <property type="entry name" value="WH-like_DNA-bd_sf"/>
</dbReference>
<comment type="caution">
    <text evidence="8">The sequence shown here is derived from an EMBL/GenBank/DDBJ whole genome shotgun (WGS) entry which is preliminary data.</text>
</comment>
<dbReference type="InterPro" id="IPR007627">
    <property type="entry name" value="RNA_pol_sigma70_r2"/>
</dbReference>
<dbReference type="PANTHER" id="PTHR43133:SF62">
    <property type="entry name" value="RNA POLYMERASE SIGMA FACTOR SIGZ"/>
    <property type="match status" value="1"/>
</dbReference>
<dbReference type="RefSeq" id="WP_377600794.1">
    <property type="nucleotide sequence ID" value="NZ_JBHUME010000005.1"/>
</dbReference>
<evidence type="ECO:0000256" key="5">
    <source>
        <dbReference type="ARBA" id="ARBA00023163"/>
    </source>
</evidence>
<gene>
    <name evidence="8" type="ORF">ACFSUF_05130</name>
</gene>
<keyword evidence="9" id="KW-1185">Reference proteome</keyword>
<protein>
    <submittedName>
        <fullName evidence="8">RNA polymerase sigma factor</fullName>
    </submittedName>
</protein>
<evidence type="ECO:0000259" key="6">
    <source>
        <dbReference type="Pfam" id="PF04542"/>
    </source>
</evidence>
<dbReference type="Proteomes" id="UP001597541">
    <property type="component" value="Unassembled WGS sequence"/>
</dbReference>
<dbReference type="InterPro" id="IPR014284">
    <property type="entry name" value="RNA_pol_sigma-70_dom"/>
</dbReference>
<dbReference type="SUPFAM" id="SSF88659">
    <property type="entry name" value="Sigma3 and sigma4 domains of RNA polymerase sigma factors"/>
    <property type="match status" value="1"/>
</dbReference>
<dbReference type="Pfam" id="PF04542">
    <property type="entry name" value="Sigma70_r2"/>
    <property type="match status" value="1"/>
</dbReference>
<dbReference type="InterPro" id="IPR007630">
    <property type="entry name" value="RNA_pol_sigma70_r4"/>
</dbReference>
<dbReference type="InterPro" id="IPR013324">
    <property type="entry name" value="RNA_pol_sigma_r3/r4-like"/>
</dbReference>
<keyword evidence="3" id="KW-0731">Sigma factor</keyword>
<organism evidence="8 9">
    <name type="scientific">Paenibacillus gansuensis</name>
    <dbReference type="NCBI Taxonomy" id="306542"/>
    <lineage>
        <taxon>Bacteria</taxon>
        <taxon>Bacillati</taxon>
        <taxon>Bacillota</taxon>
        <taxon>Bacilli</taxon>
        <taxon>Bacillales</taxon>
        <taxon>Paenibacillaceae</taxon>
        <taxon>Paenibacillus</taxon>
    </lineage>
</organism>
<dbReference type="PANTHER" id="PTHR43133">
    <property type="entry name" value="RNA POLYMERASE ECF-TYPE SIGMA FACTO"/>
    <property type="match status" value="1"/>
</dbReference>
<dbReference type="SUPFAM" id="SSF88946">
    <property type="entry name" value="Sigma2 domain of RNA polymerase sigma factors"/>
    <property type="match status" value="1"/>
</dbReference>
<dbReference type="Gene3D" id="1.10.1740.10">
    <property type="match status" value="1"/>
</dbReference>
<reference evidence="9" key="1">
    <citation type="journal article" date="2019" name="Int. J. Syst. Evol. Microbiol.">
        <title>The Global Catalogue of Microorganisms (GCM) 10K type strain sequencing project: providing services to taxonomists for standard genome sequencing and annotation.</title>
        <authorList>
            <consortium name="The Broad Institute Genomics Platform"/>
            <consortium name="The Broad Institute Genome Sequencing Center for Infectious Disease"/>
            <person name="Wu L."/>
            <person name="Ma J."/>
        </authorList>
    </citation>
    <scope>NUCLEOTIDE SEQUENCE [LARGE SCALE GENOMIC DNA]</scope>
    <source>
        <strain evidence="9">KCTC 3950</strain>
    </source>
</reference>
<sequence length="192" mass="22278">MTELAADGDLLKRIAAKDAEALEQLYDRYEKPMYSFAYRIVKDAMQAEEIVQELFFRIWNAAVNYDPSQGKVTTWMFTLTRNIAIDLLRKKENRTVKEMTEPEKMQRYADQMTDTEKQAETKWVGEEIRTALTTLNQDQQQVIEMIYFGGLTQQEVSTRHNIPLGTVKSRVRLAMKQLKSALSGIGKEEAWK</sequence>
<evidence type="ECO:0000256" key="4">
    <source>
        <dbReference type="ARBA" id="ARBA00023125"/>
    </source>
</evidence>
<evidence type="ECO:0000313" key="8">
    <source>
        <dbReference type="EMBL" id="MFD2611803.1"/>
    </source>
</evidence>
<keyword evidence="2" id="KW-0805">Transcription regulation</keyword>
<evidence type="ECO:0000256" key="2">
    <source>
        <dbReference type="ARBA" id="ARBA00023015"/>
    </source>
</evidence>
<evidence type="ECO:0000256" key="1">
    <source>
        <dbReference type="ARBA" id="ARBA00010641"/>
    </source>
</evidence>
<dbReference type="InterPro" id="IPR039425">
    <property type="entry name" value="RNA_pol_sigma-70-like"/>
</dbReference>
<accession>A0ABW5PB95</accession>
<dbReference type="Gene3D" id="1.10.10.10">
    <property type="entry name" value="Winged helix-like DNA-binding domain superfamily/Winged helix DNA-binding domain"/>
    <property type="match status" value="1"/>
</dbReference>
<feature type="domain" description="RNA polymerase sigma-70 region 4" evidence="7">
    <location>
        <begin position="131"/>
        <end position="179"/>
    </location>
</feature>
<proteinExistence type="inferred from homology"/>
<dbReference type="NCBIfam" id="TIGR02937">
    <property type="entry name" value="sigma70-ECF"/>
    <property type="match status" value="1"/>
</dbReference>
<evidence type="ECO:0000259" key="7">
    <source>
        <dbReference type="Pfam" id="PF04545"/>
    </source>
</evidence>
<name>A0ABW5PB95_9BACL</name>
<evidence type="ECO:0000313" key="9">
    <source>
        <dbReference type="Proteomes" id="UP001597541"/>
    </source>
</evidence>
<dbReference type="EMBL" id="JBHUME010000005">
    <property type="protein sequence ID" value="MFD2611803.1"/>
    <property type="molecule type" value="Genomic_DNA"/>
</dbReference>